<gene>
    <name evidence="1" type="ORF">S01H1_77078</name>
</gene>
<reference evidence="1" key="1">
    <citation type="journal article" date="2014" name="Front. Microbiol.">
        <title>High frequency of phylogenetically diverse reductive dehalogenase-homologous genes in deep subseafloor sedimentary metagenomes.</title>
        <authorList>
            <person name="Kawai M."/>
            <person name="Futagami T."/>
            <person name="Toyoda A."/>
            <person name="Takaki Y."/>
            <person name="Nishi S."/>
            <person name="Hori S."/>
            <person name="Arai W."/>
            <person name="Tsubouchi T."/>
            <person name="Morono Y."/>
            <person name="Uchiyama I."/>
            <person name="Ito T."/>
            <person name="Fujiyama A."/>
            <person name="Inagaki F."/>
            <person name="Takami H."/>
        </authorList>
    </citation>
    <scope>NUCLEOTIDE SEQUENCE</scope>
    <source>
        <strain evidence="1">Expedition CK06-06</strain>
    </source>
</reference>
<name>X0ZK68_9ZZZZ</name>
<dbReference type="EMBL" id="BARS01051786">
    <property type="protein sequence ID" value="GAG48701.1"/>
    <property type="molecule type" value="Genomic_DNA"/>
</dbReference>
<organism evidence="1">
    <name type="scientific">marine sediment metagenome</name>
    <dbReference type="NCBI Taxonomy" id="412755"/>
    <lineage>
        <taxon>unclassified sequences</taxon>
        <taxon>metagenomes</taxon>
        <taxon>ecological metagenomes</taxon>
    </lineage>
</organism>
<comment type="caution">
    <text evidence="1">The sequence shown here is derived from an EMBL/GenBank/DDBJ whole genome shotgun (WGS) entry which is preliminary data.</text>
</comment>
<proteinExistence type="predicted"/>
<evidence type="ECO:0000313" key="1">
    <source>
        <dbReference type="EMBL" id="GAG48701.1"/>
    </source>
</evidence>
<dbReference type="AlphaFoldDB" id="X0ZK68"/>
<accession>X0ZK68</accession>
<protein>
    <submittedName>
        <fullName evidence="1">Uncharacterized protein</fullName>
    </submittedName>
</protein>
<sequence length="43" mass="5038">MKEKKIHILGNEITNFKNPSIEEIKKGGWKPIYNKKGKIIGWK</sequence>